<gene>
    <name evidence="1" type="ORF">PghCCS26_46440</name>
</gene>
<keyword evidence="2" id="KW-1185">Reference proteome</keyword>
<dbReference type="RefSeq" id="WP_317981465.1">
    <property type="nucleotide sequence ID" value="NZ_BTCL01000020.1"/>
</dbReference>
<dbReference type="Proteomes" id="UP001285921">
    <property type="component" value="Unassembled WGS sequence"/>
</dbReference>
<dbReference type="SUPFAM" id="SSF52540">
    <property type="entry name" value="P-loop containing nucleoside triphosphate hydrolases"/>
    <property type="match status" value="1"/>
</dbReference>
<protein>
    <submittedName>
        <fullName evidence="1">Uncharacterized protein</fullName>
    </submittedName>
</protein>
<name>A0ABQ6NRW0_9BACL</name>
<accession>A0ABQ6NRW0</accession>
<evidence type="ECO:0000313" key="1">
    <source>
        <dbReference type="EMBL" id="GMK47514.1"/>
    </source>
</evidence>
<evidence type="ECO:0000313" key="2">
    <source>
        <dbReference type="Proteomes" id="UP001285921"/>
    </source>
</evidence>
<organism evidence="1 2">
    <name type="scientific">Paenibacillus glycanilyticus</name>
    <dbReference type="NCBI Taxonomy" id="126569"/>
    <lineage>
        <taxon>Bacteria</taxon>
        <taxon>Bacillati</taxon>
        <taxon>Bacillota</taxon>
        <taxon>Bacilli</taxon>
        <taxon>Bacillales</taxon>
        <taxon>Paenibacillaceae</taxon>
        <taxon>Paenibacillus</taxon>
    </lineage>
</organism>
<sequence length="332" mass="37615">MQVVLIGLQLGELQHPGIDLLTIPTIEQAETALRLLRPDLIIIPEEHAFKLFELMDVLEMRLSIAVIAKEDSPNEIRRWTALGAQWVWERSTWERKLKELQQPQESIMAAPALSPDLDQKSSHSWQNSGPIIIAVASAFPGAGATHQALLLARYLAQSRLPVAIWEAGSRPCFDYLEYVQSGLISHKHRFEADGITFIKRTAELTYLDTVAEQYRYIILDLGDIQQLDVQPLFFRSHIPVLVGSGAEWRQRDLVQLCRSYPQQQAKWRIVLPHATLAMRKELAEVLLGRSVFAIPTVADALHEALPEETRLALSEILGMGEIKRPGLFTRRR</sequence>
<dbReference type="EMBL" id="BTCL01000020">
    <property type="protein sequence ID" value="GMK47514.1"/>
    <property type="molecule type" value="Genomic_DNA"/>
</dbReference>
<proteinExistence type="predicted"/>
<reference evidence="1 2" key="1">
    <citation type="submission" date="2023-05" db="EMBL/GenBank/DDBJ databases">
        <title>Draft genome of Paenibacillus sp. CCS26.</title>
        <authorList>
            <person name="Akita H."/>
            <person name="Shinto Y."/>
            <person name="Kimura Z."/>
        </authorList>
    </citation>
    <scope>NUCLEOTIDE SEQUENCE [LARGE SCALE GENOMIC DNA]</scope>
    <source>
        <strain evidence="1 2">CCS26</strain>
    </source>
</reference>
<comment type="caution">
    <text evidence="1">The sequence shown here is derived from an EMBL/GenBank/DDBJ whole genome shotgun (WGS) entry which is preliminary data.</text>
</comment>
<dbReference type="InterPro" id="IPR027417">
    <property type="entry name" value="P-loop_NTPase"/>
</dbReference>